<dbReference type="OrthoDB" id="105234at2759"/>
<comment type="caution">
    <text evidence="4">The sequence shown here is derived from an EMBL/GenBank/DDBJ whole genome shotgun (WGS) entry which is preliminary data.</text>
</comment>
<protein>
    <recommendedName>
        <fullName evidence="8">Folate receptor-like domain-containing protein</fullName>
    </recommendedName>
</protein>
<dbReference type="EMBL" id="QXFU01000879">
    <property type="protein sequence ID" value="KAE9017555.1"/>
    <property type="molecule type" value="Genomic_DNA"/>
</dbReference>
<dbReference type="EMBL" id="QXFV01001002">
    <property type="protein sequence ID" value="KAE9018375.1"/>
    <property type="molecule type" value="Genomic_DNA"/>
</dbReference>
<evidence type="ECO:0000313" key="3">
    <source>
        <dbReference type="EMBL" id="KAE9018375.1"/>
    </source>
</evidence>
<organism evidence="4 6">
    <name type="scientific">Phytophthora rubi</name>
    <dbReference type="NCBI Taxonomy" id="129364"/>
    <lineage>
        <taxon>Eukaryota</taxon>
        <taxon>Sar</taxon>
        <taxon>Stramenopiles</taxon>
        <taxon>Oomycota</taxon>
        <taxon>Peronosporomycetes</taxon>
        <taxon>Peronosporales</taxon>
        <taxon>Peronosporaceae</taxon>
        <taxon>Phytophthora</taxon>
    </lineage>
</organism>
<evidence type="ECO:0000313" key="4">
    <source>
        <dbReference type="EMBL" id="KAE9334223.1"/>
    </source>
</evidence>
<evidence type="ECO:0000313" key="2">
    <source>
        <dbReference type="EMBL" id="KAE9017555.1"/>
    </source>
</evidence>
<dbReference type="Proteomes" id="UP000435112">
    <property type="component" value="Unassembled WGS sequence"/>
</dbReference>
<dbReference type="AlphaFoldDB" id="A0A6A4F648"/>
<proteinExistence type="predicted"/>
<accession>A0A6A4F648</accession>
<dbReference type="Proteomes" id="UP000434957">
    <property type="component" value="Unassembled WGS sequence"/>
</dbReference>
<feature type="signal peptide" evidence="1">
    <location>
        <begin position="1"/>
        <end position="24"/>
    </location>
</feature>
<dbReference type="EMBL" id="QXFT01000866">
    <property type="protein sequence ID" value="KAE9334223.1"/>
    <property type="molecule type" value="Genomic_DNA"/>
</dbReference>
<gene>
    <name evidence="3" type="ORF">PR001_g14154</name>
    <name evidence="2" type="ORF">PR002_g13360</name>
    <name evidence="4" type="ORF">PR003_g13626</name>
</gene>
<feature type="chain" id="PRO_5036167603" description="Folate receptor-like domain-containing protein" evidence="1">
    <location>
        <begin position="25"/>
        <end position="314"/>
    </location>
</feature>
<name>A0A6A4F648_9STRA</name>
<evidence type="ECO:0000256" key="1">
    <source>
        <dbReference type="SAM" id="SignalP"/>
    </source>
</evidence>
<evidence type="ECO:0008006" key="8">
    <source>
        <dbReference type="Google" id="ProtNLM"/>
    </source>
</evidence>
<evidence type="ECO:0000313" key="5">
    <source>
        <dbReference type="Proteomes" id="UP000429607"/>
    </source>
</evidence>
<keyword evidence="6" id="KW-1185">Reference proteome</keyword>
<evidence type="ECO:0000313" key="6">
    <source>
        <dbReference type="Proteomes" id="UP000434957"/>
    </source>
</evidence>
<dbReference type="Proteomes" id="UP000429607">
    <property type="component" value="Unassembled WGS sequence"/>
</dbReference>
<keyword evidence="1" id="KW-0732">Signal</keyword>
<reference evidence="4 6" key="1">
    <citation type="submission" date="2018-08" db="EMBL/GenBank/DDBJ databases">
        <title>Genomic investigation of the strawberry pathogen Phytophthora fragariae indicates pathogenicity is determined by transcriptional variation in three key races.</title>
        <authorList>
            <person name="Adams T.M."/>
            <person name="Armitage A.D."/>
            <person name="Sobczyk M.K."/>
            <person name="Bates H.J."/>
            <person name="Dunwell J.M."/>
            <person name="Nellist C.F."/>
            <person name="Harrison R.J."/>
        </authorList>
    </citation>
    <scope>NUCLEOTIDE SEQUENCE [LARGE SCALE GENOMIC DNA]</scope>
    <source>
        <strain evidence="3 5">SCRP249</strain>
        <strain evidence="2 7">SCRP324</strain>
        <strain evidence="4 6">SCRP333</strain>
    </source>
</reference>
<evidence type="ECO:0000313" key="7">
    <source>
        <dbReference type="Proteomes" id="UP000435112"/>
    </source>
</evidence>
<sequence length="314" mass="34347">MCGVQTIAVVLYLYIALLVVSASAQDGVCECLQDPPKKASGWGEVDFQGILESNGMFCFGAVGEQNAQPLVFCNWYNPTSCCLPVHDADINGKFLALIEAGPACEKFQNVAKRYLSFAFCYACDPEEPTHFTTPLDTHFFNASTKTVKICASVAMNMAPKLFSDCGLLLPDSRQTICSPNSPVVPHKVWTGCNDRQHICQGNSTATWYCSDSACGDADTPLGFNDVPCNASRHTCDGVLMFLNDNRAGKPPNYEGYPVEIVDEQLCREEYGEEEAASRCKCLHDPSVSTRPTPTLVLVLVLSIFWHLANVANTW</sequence>